<evidence type="ECO:0000256" key="2">
    <source>
        <dbReference type="SAM" id="SignalP"/>
    </source>
</evidence>
<evidence type="ECO:0000313" key="3">
    <source>
        <dbReference type="EMBL" id="HEN14153.1"/>
    </source>
</evidence>
<dbReference type="EMBL" id="DSOK01000052">
    <property type="protein sequence ID" value="HEN14153.1"/>
    <property type="molecule type" value="Genomic_DNA"/>
</dbReference>
<sequence>MTREASPKCRRCHHGMTTAVLTAAIACAAVKGYSPAADTGTAAGPISQGWIVEYSVRAAPAPLGEAGLTDPEPNHFRLQIHGRSAFEVDHERRTAFQIRDVRYRQHAPSEGPGGVAAYRFAGSGTLRGEGQMQTNGLALKLKWEAGKGTGEKTGQPISEPLLAQAWSSAWTLKPTRKRIKFGTGDWTEVAAYSGTRLMTVPIPFQESRPLQLLEAVQLYQLPTADLQVTLEEQAVDVGAGSVLKATVKNLGPDASPSAELSVILPPTVKAVRPPQPVESIGGYSLLTIPIGNLDKGSTAIFEIVIERTQKNNASDEEPEIPPVVRVSIRGHDPNPGNNGSFLNTDRGE</sequence>
<protein>
    <recommendedName>
        <fullName evidence="4">DUF11 domain-containing protein</fullName>
    </recommendedName>
</protein>
<evidence type="ECO:0008006" key="4">
    <source>
        <dbReference type="Google" id="ProtNLM"/>
    </source>
</evidence>
<organism evidence="3">
    <name type="scientific">Schlesneria paludicola</name>
    <dbReference type="NCBI Taxonomy" id="360056"/>
    <lineage>
        <taxon>Bacteria</taxon>
        <taxon>Pseudomonadati</taxon>
        <taxon>Planctomycetota</taxon>
        <taxon>Planctomycetia</taxon>
        <taxon>Planctomycetales</taxon>
        <taxon>Planctomycetaceae</taxon>
        <taxon>Schlesneria</taxon>
    </lineage>
</organism>
<dbReference type="AlphaFoldDB" id="A0A7C2P1I0"/>
<reference evidence="3" key="1">
    <citation type="journal article" date="2020" name="mSystems">
        <title>Genome- and Community-Level Interaction Insights into Carbon Utilization and Element Cycling Functions of Hydrothermarchaeota in Hydrothermal Sediment.</title>
        <authorList>
            <person name="Zhou Z."/>
            <person name="Liu Y."/>
            <person name="Xu W."/>
            <person name="Pan J."/>
            <person name="Luo Z.H."/>
            <person name="Li M."/>
        </authorList>
    </citation>
    <scope>NUCLEOTIDE SEQUENCE [LARGE SCALE GENOMIC DNA]</scope>
    <source>
        <strain evidence="3">SpSt-339</strain>
    </source>
</reference>
<proteinExistence type="predicted"/>
<gene>
    <name evidence="3" type="ORF">ENQ76_01620</name>
</gene>
<feature type="compositionally biased region" description="Polar residues" evidence="1">
    <location>
        <begin position="335"/>
        <end position="348"/>
    </location>
</feature>
<keyword evidence="2" id="KW-0732">Signal</keyword>
<dbReference type="PROSITE" id="PS51257">
    <property type="entry name" value="PROKAR_LIPOPROTEIN"/>
    <property type="match status" value="1"/>
</dbReference>
<feature type="chain" id="PRO_5027811244" description="DUF11 domain-containing protein" evidence="2">
    <location>
        <begin position="29"/>
        <end position="348"/>
    </location>
</feature>
<name>A0A7C2P1I0_9PLAN</name>
<comment type="caution">
    <text evidence="3">The sequence shown here is derived from an EMBL/GenBank/DDBJ whole genome shotgun (WGS) entry which is preliminary data.</text>
</comment>
<evidence type="ECO:0000256" key="1">
    <source>
        <dbReference type="SAM" id="MobiDB-lite"/>
    </source>
</evidence>
<accession>A0A7C2P1I0</accession>
<feature type="region of interest" description="Disordered" evidence="1">
    <location>
        <begin position="310"/>
        <end position="348"/>
    </location>
</feature>
<feature type="signal peptide" evidence="2">
    <location>
        <begin position="1"/>
        <end position="28"/>
    </location>
</feature>